<dbReference type="Pfam" id="PF00400">
    <property type="entry name" value="WD40"/>
    <property type="match status" value="7"/>
</dbReference>
<feature type="transmembrane region" description="Helical" evidence="4">
    <location>
        <begin position="84"/>
        <end position="110"/>
    </location>
</feature>
<dbReference type="AlphaFoldDB" id="A0A7W7HYE2"/>
<gene>
    <name evidence="5" type="ORF">BJ971_003618</name>
</gene>
<dbReference type="InterPro" id="IPR020472">
    <property type="entry name" value="WD40_PAC1"/>
</dbReference>
<keyword evidence="4" id="KW-1133">Transmembrane helix</keyword>
<evidence type="ECO:0008006" key="7">
    <source>
        <dbReference type="Google" id="ProtNLM"/>
    </source>
</evidence>
<dbReference type="RefSeq" id="WP_184994423.1">
    <property type="nucleotide sequence ID" value="NZ_BOMK01000042.1"/>
</dbReference>
<dbReference type="InterPro" id="IPR019775">
    <property type="entry name" value="WD40_repeat_CS"/>
</dbReference>
<feature type="transmembrane region" description="Helical" evidence="4">
    <location>
        <begin position="317"/>
        <end position="342"/>
    </location>
</feature>
<dbReference type="PANTHER" id="PTHR22847:SF637">
    <property type="entry name" value="WD REPEAT DOMAIN 5B"/>
    <property type="match status" value="1"/>
</dbReference>
<dbReference type="EMBL" id="JACHNH010000001">
    <property type="protein sequence ID" value="MBB4763062.1"/>
    <property type="molecule type" value="Genomic_DNA"/>
</dbReference>
<name>A0A7W7HYE2_9ACTN</name>
<evidence type="ECO:0000256" key="4">
    <source>
        <dbReference type="SAM" id="Phobius"/>
    </source>
</evidence>
<evidence type="ECO:0000313" key="5">
    <source>
        <dbReference type="EMBL" id="MBB4763062.1"/>
    </source>
</evidence>
<protein>
    <recommendedName>
        <fullName evidence="7">WD40 repeat domain-containing protein</fullName>
    </recommendedName>
</protein>
<keyword evidence="4" id="KW-0472">Membrane</keyword>
<feature type="repeat" description="WD" evidence="3">
    <location>
        <begin position="624"/>
        <end position="658"/>
    </location>
</feature>
<evidence type="ECO:0000256" key="3">
    <source>
        <dbReference type="PROSITE-ProRule" id="PRU00221"/>
    </source>
</evidence>
<feature type="transmembrane region" description="Helical" evidence="4">
    <location>
        <begin position="240"/>
        <end position="261"/>
    </location>
</feature>
<accession>A0A7W7HYE2</accession>
<feature type="transmembrane region" description="Helical" evidence="4">
    <location>
        <begin position="29"/>
        <end position="48"/>
    </location>
</feature>
<dbReference type="SMART" id="SM00320">
    <property type="entry name" value="WD40"/>
    <property type="match status" value="7"/>
</dbReference>
<feature type="repeat" description="WD" evidence="3">
    <location>
        <begin position="712"/>
        <end position="750"/>
    </location>
</feature>
<feature type="repeat" description="WD" evidence="3">
    <location>
        <begin position="541"/>
        <end position="568"/>
    </location>
</feature>
<dbReference type="InterPro" id="IPR015943">
    <property type="entry name" value="WD40/YVTN_repeat-like_dom_sf"/>
</dbReference>
<evidence type="ECO:0000256" key="2">
    <source>
        <dbReference type="ARBA" id="ARBA00022737"/>
    </source>
</evidence>
<feature type="transmembrane region" description="Helical" evidence="4">
    <location>
        <begin position="362"/>
        <end position="384"/>
    </location>
</feature>
<keyword evidence="2" id="KW-0677">Repeat</keyword>
<keyword evidence="4" id="KW-0812">Transmembrane</keyword>
<feature type="repeat" description="WD" evidence="3">
    <location>
        <begin position="484"/>
        <end position="525"/>
    </location>
</feature>
<dbReference type="SUPFAM" id="SSF50978">
    <property type="entry name" value="WD40 repeat-like"/>
    <property type="match status" value="1"/>
</dbReference>
<comment type="caution">
    <text evidence="5">The sequence shown here is derived from an EMBL/GenBank/DDBJ whole genome shotgun (WGS) entry which is preliminary data.</text>
</comment>
<dbReference type="InterPro" id="IPR001680">
    <property type="entry name" value="WD40_rpt"/>
</dbReference>
<evidence type="ECO:0000256" key="1">
    <source>
        <dbReference type="ARBA" id="ARBA00022574"/>
    </source>
</evidence>
<evidence type="ECO:0000313" key="6">
    <source>
        <dbReference type="Proteomes" id="UP000578112"/>
    </source>
</evidence>
<dbReference type="PROSITE" id="PS50082">
    <property type="entry name" value="WD_REPEATS_2"/>
    <property type="match status" value="6"/>
</dbReference>
<keyword evidence="6" id="KW-1185">Reference proteome</keyword>
<feature type="transmembrane region" description="Helical" evidence="4">
    <location>
        <begin position="54"/>
        <end position="77"/>
    </location>
</feature>
<feature type="repeat" description="WD" evidence="3">
    <location>
        <begin position="579"/>
        <end position="620"/>
    </location>
</feature>
<feature type="transmembrane region" description="Helical" evidence="4">
    <location>
        <begin position="281"/>
        <end position="305"/>
    </location>
</feature>
<dbReference type="PROSITE" id="PS50294">
    <property type="entry name" value="WD_REPEATS_REGION"/>
    <property type="match status" value="5"/>
</dbReference>
<proteinExistence type="predicted"/>
<sequence length="750" mass="78762">MLLVAAIGYAFFAGRQTVLETVPSARGTYLAVMLVAVPGLWWAIALGLDDGLGYTTLVDVAIVVGAVVPLVFVVAAIEKGPDRLVAQLTAVSGYLVVVQALVTGLLHLFLTMLPDMLQVPRPQGTAEPGWLVVLRWKTAISSIGFLVAFVLVLAFSVSTVAKRFRAPDYPFLQAQITMSVGRQRQATDPFATLVEQSYLTTIKLARVVYIAAVFSAQSAQEFGRHARQVALRIWSAVGSAVRFFCIPLIALSAVGIIQLAVVRELAAYAGGVAATSGATAFWGGVLCAAAVILGLCGAAFGFAALAPRTQRFSCNGVGVVVLLAGAFWVLISLSNLATWPIWNALRSVGLDVDALALGDVLWTNNVTMLVTVFVLIVAALISGGVRARGGVERPRFFIMSLGTSAILFCVTYAWLGLPPLSRWVTHAAPPAADLFSVAVVGHASDVKGVALDSTGRILATASADRTARLWNIADPRRPALLATLNGHSDDVNGVAFSPDDHTLATASDDGTVKVWDIADPSRSTLTATLGPLGGIGDQPWIHAAVFSPDGRTLAAAVGDGTARLWSLSAPLRTQPIATIAGHLNYVIAVAFTPDSTKLATGSADLTSKLWDVRSPDRPSLITTLTGHGRVVDGVAFNGDGTILATGSLDNTVRLWQTEGAGSGVCTAVIPGVGAGYALAFSPDGRMLVTDSDRSPMIWDLTDTSHAKLASRLEGHSDIVVGVAYSRNGRLLATASNDDTARLWMIRQRAL</sequence>
<dbReference type="Gene3D" id="2.130.10.10">
    <property type="entry name" value="YVTN repeat-like/Quinoprotein amine dehydrogenase"/>
    <property type="match status" value="3"/>
</dbReference>
<dbReference type="Proteomes" id="UP000578112">
    <property type="component" value="Unassembled WGS sequence"/>
</dbReference>
<dbReference type="PANTHER" id="PTHR22847">
    <property type="entry name" value="WD40 REPEAT PROTEIN"/>
    <property type="match status" value="1"/>
</dbReference>
<dbReference type="PROSITE" id="PS00678">
    <property type="entry name" value="WD_REPEATS_1"/>
    <property type="match status" value="3"/>
</dbReference>
<organism evidence="5 6">
    <name type="scientific">Actinoplanes digitatis</name>
    <dbReference type="NCBI Taxonomy" id="1868"/>
    <lineage>
        <taxon>Bacteria</taxon>
        <taxon>Bacillati</taxon>
        <taxon>Actinomycetota</taxon>
        <taxon>Actinomycetes</taxon>
        <taxon>Micromonosporales</taxon>
        <taxon>Micromonosporaceae</taxon>
        <taxon>Actinoplanes</taxon>
    </lineage>
</organism>
<feature type="transmembrane region" description="Helical" evidence="4">
    <location>
        <begin position="139"/>
        <end position="161"/>
    </location>
</feature>
<dbReference type="PRINTS" id="PR00320">
    <property type="entry name" value="GPROTEINBRPT"/>
</dbReference>
<reference evidence="5 6" key="1">
    <citation type="submission" date="2020-08" db="EMBL/GenBank/DDBJ databases">
        <title>Sequencing the genomes of 1000 actinobacteria strains.</title>
        <authorList>
            <person name="Klenk H.-P."/>
        </authorList>
    </citation>
    <scope>NUCLEOTIDE SEQUENCE [LARGE SCALE GENOMIC DNA]</scope>
    <source>
        <strain evidence="5 6">DSM 43149</strain>
    </source>
</reference>
<feature type="transmembrane region" description="Helical" evidence="4">
    <location>
        <begin position="396"/>
        <end position="415"/>
    </location>
</feature>
<keyword evidence="1 3" id="KW-0853">WD repeat</keyword>
<feature type="repeat" description="WD" evidence="3">
    <location>
        <begin position="439"/>
        <end position="472"/>
    </location>
</feature>
<dbReference type="CDD" id="cd00200">
    <property type="entry name" value="WD40"/>
    <property type="match status" value="1"/>
</dbReference>
<dbReference type="InterPro" id="IPR036322">
    <property type="entry name" value="WD40_repeat_dom_sf"/>
</dbReference>